<feature type="binding site" evidence="6">
    <location>
        <position position="119"/>
    </location>
    <ligand>
        <name>substrate</name>
    </ligand>
</feature>
<name>A0A1N7H678_9RHOB</name>
<comment type="similarity">
    <text evidence="1 6">Belongs to the glutaminase family.</text>
</comment>
<dbReference type="NCBIfam" id="NF002133">
    <property type="entry name" value="PRK00971.1-2"/>
    <property type="match status" value="1"/>
</dbReference>
<feature type="binding site" evidence="6">
    <location>
        <position position="196"/>
    </location>
    <ligand>
        <name>substrate</name>
    </ligand>
</feature>
<evidence type="ECO:0000256" key="3">
    <source>
        <dbReference type="ARBA" id="ARBA00012918"/>
    </source>
</evidence>
<dbReference type="PANTHER" id="PTHR12544">
    <property type="entry name" value="GLUTAMINASE"/>
    <property type="match status" value="1"/>
</dbReference>
<evidence type="ECO:0000313" key="8">
    <source>
        <dbReference type="Proteomes" id="UP000186019"/>
    </source>
</evidence>
<feature type="binding site" evidence="6">
    <location>
        <position position="172"/>
    </location>
    <ligand>
        <name>substrate</name>
    </ligand>
</feature>
<feature type="binding site" evidence="6">
    <location>
        <position position="244"/>
    </location>
    <ligand>
        <name>substrate</name>
    </ligand>
</feature>
<dbReference type="GO" id="GO:0006543">
    <property type="term" value="P:L-glutamine catabolic process"/>
    <property type="evidence" value="ECO:0007669"/>
    <property type="project" value="TreeGrafter"/>
</dbReference>
<protein>
    <recommendedName>
        <fullName evidence="3 6">Glutaminase</fullName>
        <ecNumber evidence="3 6">3.5.1.2</ecNumber>
    </recommendedName>
</protein>
<dbReference type="OrthoDB" id="9788822at2"/>
<sequence>MSDTFPEGLQEFLHQLNDDMHAAADWGTPAGYIPELAAVDPAQFAISVAMADGRTISAGQHDKRFSIQSVSKVFTLAAALGRIGDALWARVGREPSGTAFNSIALLEQERGRPRNPFINAGAIVTTDALLDGRQPRDALAELIQFIRAAAEDSDIHIDKHVAASEEATGHRNAALAHYLYSFDNLQNDPDLTLGTYMHQCAIAMTTDQLASAGRMLSGLEGAPRLISARRARRINALMMTCGHYDGSGDFAYRVGLPGKSGVGGGILMIAPGKASIAVWSPGLNHYGNSKAGTEAAHRLANFTGWSVFGT</sequence>
<dbReference type="PANTHER" id="PTHR12544:SF29">
    <property type="entry name" value="GLUTAMINASE"/>
    <property type="match status" value="1"/>
</dbReference>
<evidence type="ECO:0000256" key="6">
    <source>
        <dbReference type="HAMAP-Rule" id="MF_00313"/>
    </source>
</evidence>
<comment type="subunit">
    <text evidence="2 6">Homotetramer.</text>
</comment>
<proteinExistence type="inferred from homology"/>
<dbReference type="GO" id="GO:0004359">
    <property type="term" value="F:glutaminase activity"/>
    <property type="evidence" value="ECO:0007669"/>
    <property type="project" value="UniProtKB-UniRule"/>
</dbReference>
<accession>A0A1N7H678</accession>
<dbReference type="Proteomes" id="UP000186019">
    <property type="component" value="Unassembled WGS sequence"/>
</dbReference>
<dbReference type="HAMAP" id="MF_00313">
    <property type="entry name" value="Glutaminase"/>
    <property type="match status" value="1"/>
</dbReference>
<dbReference type="NCBIfam" id="TIGR03814">
    <property type="entry name" value="Gln_ase"/>
    <property type="match status" value="1"/>
</dbReference>
<feature type="binding site" evidence="6">
    <location>
        <position position="262"/>
    </location>
    <ligand>
        <name>substrate</name>
    </ligand>
</feature>
<dbReference type="GO" id="GO:0006537">
    <property type="term" value="P:glutamate biosynthetic process"/>
    <property type="evidence" value="ECO:0007669"/>
    <property type="project" value="TreeGrafter"/>
</dbReference>
<dbReference type="InterPro" id="IPR012338">
    <property type="entry name" value="Beta-lactam/transpept-like"/>
</dbReference>
<dbReference type="EC" id="3.5.1.2" evidence="3 6"/>
<comment type="catalytic activity">
    <reaction evidence="5 6">
        <text>L-glutamine + H2O = L-glutamate + NH4(+)</text>
        <dbReference type="Rhea" id="RHEA:15889"/>
        <dbReference type="ChEBI" id="CHEBI:15377"/>
        <dbReference type="ChEBI" id="CHEBI:28938"/>
        <dbReference type="ChEBI" id="CHEBI:29985"/>
        <dbReference type="ChEBI" id="CHEBI:58359"/>
        <dbReference type="EC" id="3.5.1.2"/>
    </reaction>
</comment>
<dbReference type="AlphaFoldDB" id="A0A1N7H678"/>
<dbReference type="Gene3D" id="3.40.710.10">
    <property type="entry name" value="DD-peptidase/beta-lactamase superfamily"/>
    <property type="match status" value="1"/>
</dbReference>
<dbReference type="InterPro" id="IPR015868">
    <property type="entry name" value="Glutaminase"/>
</dbReference>
<keyword evidence="8" id="KW-1185">Reference proteome</keyword>
<dbReference type="FunFam" id="3.40.710.10:FF:000005">
    <property type="entry name" value="Glutaminase"/>
    <property type="match status" value="1"/>
</dbReference>
<keyword evidence="4 6" id="KW-0378">Hydrolase</keyword>
<dbReference type="EMBL" id="FTNV01000002">
    <property type="protein sequence ID" value="SIS20322.1"/>
    <property type="molecule type" value="Genomic_DNA"/>
</dbReference>
<keyword evidence="6" id="KW-0007">Acetylation</keyword>
<organism evidence="7 8">
    <name type="scientific">Roseovarius nanhaiticus</name>
    <dbReference type="NCBI Taxonomy" id="573024"/>
    <lineage>
        <taxon>Bacteria</taxon>
        <taxon>Pseudomonadati</taxon>
        <taxon>Pseudomonadota</taxon>
        <taxon>Alphaproteobacteria</taxon>
        <taxon>Rhodobacterales</taxon>
        <taxon>Roseobacteraceae</taxon>
        <taxon>Roseovarius</taxon>
    </lineage>
</organism>
<evidence type="ECO:0000256" key="5">
    <source>
        <dbReference type="ARBA" id="ARBA00049534"/>
    </source>
</evidence>
<feature type="binding site" evidence="6">
    <location>
        <position position="165"/>
    </location>
    <ligand>
        <name>substrate</name>
    </ligand>
</feature>
<dbReference type="Pfam" id="PF04960">
    <property type="entry name" value="Glutaminase"/>
    <property type="match status" value="1"/>
</dbReference>
<gene>
    <name evidence="6" type="primary">glsA</name>
    <name evidence="7" type="ORF">SAMN05421666_2566</name>
</gene>
<feature type="binding site" evidence="6">
    <location>
        <position position="69"/>
    </location>
    <ligand>
        <name>substrate</name>
    </ligand>
</feature>
<evidence type="ECO:0000313" key="7">
    <source>
        <dbReference type="EMBL" id="SIS20322.1"/>
    </source>
</evidence>
<evidence type="ECO:0000256" key="4">
    <source>
        <dbReference type="ARBA" id="ARBA00022801"/>
    </source>
</evidence>
<reference evidence="7 8" key="1">
    <citation type="submission" date="2017-01" db="EMBL/GenBank/DDBJ databases">
        <authorList>
            <person name="Mah S.A."/>
            <person name="Swanson W.J."/>
            <person name="Moy G.W."/>
            <person name="Vacquier V.D."/>
        </authorList>
    </citation>
    <scope>NUCLEOTIDE SEQUENCE [LARGE SCALE GENOMIC DNA]</scope>
    <source>
        <strain evidence="7 8">DSM 29590</strain>
    </source>
</reference>
<evidence type="ECO:0000256" key="1">
    <source>
        <dbReference type="ARBA" id="ARBA00011076"/>
    </source>
</evidence>
<dbReference type="SUPFAM" id="SSF56601">
    <property type="entry name" value="beta-lactamase/transpeptidase-like"/>
    <property type="match status" value="1"/>
</dbReference>
<dbReference type="STRING" id="573024.SAMN05216208_2753"/>
<evidence type="ECO:0000256" key="2">
    <source>
        <dbReference type="ARBA" id="ARBA00011881"/>
    </source>
</evidence>
<dbReference type="RefSeq" id="WP_076534553.1">
    <property type="nucleotide sequence ID" value="NZ_FOAC01000003.1"/>
</dbReference>